<dbReference type="InterPro" id="IPR050177">
    <property type="entry name" value="Lipid_A_modif_metabolic_enz"/>
</dbReference>
<dbReference type="PANTHER" id="PTHR43245">
    <property type="entry name" value="BIFUNCTIONAL POLYMYXIN RESISTANCE PROTEIN ARNA"/>
    <property type="match status" value="1"/>
</dbReference>
<reference evidence="2 3" key="1">
    <citation type="journal article" date="2019" name="J. Ind. Microbiol. Biotechnol.">
        <title>The complete genomic sequence of Streptomyces spectabilis NRRL-2792 and identification of secondary metabolite biosynthetic gene clusters.</title>
        <authorList>
            <person name="Sinha A."/>
            <person name="Phillips-Salemka S."/>
            <person name="Niraula T.A."/>
            <person name="Short K.A."/>
            <person name="Niraula N.P."/>
        </authorList>
    </citation>
    <scope>NUCLEOTIDE SEQUENCE [LARGE SCALE GENOMIC DNA]</scope>
    <source>
        <strain evidence="2 3">NRRL 2792</strain>
    </source>
</reference>
<name>A0A516RHH3_STRST</name>
<gene>
    <name evidence="2" type="ORF">FH965_34930</name>
</gene>
<organism evidence="2 3">
    <name type="scientific">Streptomyces spectabilis</name>
    <dbReference type="NCBI Taxonomy" id="68270"/>
    <lineage>
        <taxon>Bacteria</taxon>
        <taxon>Bacillati</taxon>
        <taxon>Actinomycetota</taxon>
        <taxon>Actinomycetes</taxon>
        <taxon>Kitasatosporales</taxon>
        <taxon>Streptomycetaceae</taxon>
        <taxon>Streptomyces</taxon>
    </lineage>
</organism>
<protein>
    <submittedName>
        <fullName evidence="2">NAD-dependent epimerase/dehydratase family protein</fullName>
    </submittedName>
</protein>
<dbReference type="AlphaFoldDB" id="A0A516RHH3"/>
<dbReference type="Proteomes" id="UP000316806">
    <property type="component" value="Chromosome"/>
</dbReference>
<evidence type="ECO:0000313" key="2">
    <source>
        <dbReference type="EMBL" id="QDQ15110.1"/>
    </source>
</evidence>
<dbReference type="InterPro" id="IPR001509">
    <property type="entry name" value="Epimerase_deHydtase"/>
</dbReference>
<dbReference type="Gene3D" id="3.40.50.720">
    <property type="entry name" value="NAD(P)-binding Rossmann-like Domain"/>
    <property type="match status" value="1"/>
</dbReference>
<sequence length="363" mass="38844">MRAQFLSAVRRDVNQRPELKSCLFRLSISNRSRLSGTPESDVREQFSKEYGGHVMKLSPAGAAGSPAAARVAVVGGSGFIGRNLRKALDAAGVRTCSFTRQRPFVQGGRVHRALLRSHTVFYVAGGVTPARAEREPRLAAQDYWNLQLLLWGLRGAAHRPLVVLAGSGGTVYDPEADPPYREDAPTRPVSAYGAVKLAQERALAGAAWTAPVVLRLANVYGPGQSAGAGFGVIPHWAAAVRTGRALTLIGRSRRDYVHVDDVCAALLAVHRRADLLRAARGPTTLNIGSGVPTSLDELHRHFERAAGRALDVRREPARSFDRSDVWLDVAAAREVLGWTPRTGLADGLAGTLAAVAAPARLPS</sequence>
<dbReference type="PANTHER" id="PTHR43245:SF13">
    <property type="entry name" value="UDP-D-APIOSE_UDP-D-XYLOSE SYNTHASE 2"/>
    <property type="match status" value="1"/>
</dbReference>
<dbReference type="EMBL" id="CP040916">
    <property type="protein sequence ID" value="QDQ15110.1"/>
    <property type="molecule type" value="Genomic_DNA"/>
</dbReference>
<feature type="domain" description="NAD-dependent epimerase/dehydratase" evidence="1">
    <location>
        <begin position="71"/>
        <end position="288"/>
    </location>
</feature>
<accession>A0A516RHH3</accession>
<proteinExistence type="predicted"/>
<evidence type="ECO:0000259" key="1">
    <source>
        <dbReference type="Pfam" id="PF01370"/>
    </source>
</evidence>
<dbReference type="InterPro" id="IPR036291">
    <property type="entry name" value="NAD(P)-bd_dom_sf"/>
</dbReference>
<dbReference type="Pfam" id="PF01370">
    <property type="entry name" value="Epimerase"/>
    <property type="match status" value="1"/>
</dbReference>
<evidence type="ECO:0000313" key="3">
    <source>
        <dbReference type="Proteomes" id="UP000316806"/>
    </source>
</evidence>
<dbReference type="SUPFAM" id="SSF51735">
    <property type="entry name" value="NAD(P)-binding Rossmann-fold domains"/>
    <property type="match status" value="1"/>
</dbReference>